<keyword evidence="1" id="KW-1133">Transmembrane helix</keyword>
<name>A0A916UD27_9ACTN</name>
<keyword evidence="1" id="KW-0472">Membrane</keyword>
<dbReference type="EMBL" id="BMJH01000002">
    <property type="protein sequence ID" value="GGC69216.1"/>
    <property type="molecule type" value="Genomic_DNA"/>
</dbReference>
<evidence type="ECO:0000256" key="1">
    <source>
        <dbReference type="SAM" id="Phobius"/>
    </source>
</evidence>
<comment type="caution">
    <text evidence="2">The sequence shown here is derived from an EMBL/GenBank/DDBJ whole genome shotgun (WGS) entry which is preliminary data.</text>
</comment>
<evidence type="ECO:0000313" key="2">
    <source>
        <dbReference type="EMBL" id="GGC69216.1"/>
    </source>
</evidence>
<proteinExistence type="predicted"/>
<dbReference type="Proteomes" id="UP000641514">
    <property type="component" value="Unassembled WGS sequence"/>
</dbReference>
<feature type="transmembrane region" description="Helical" evidence="1">
    <location>
        <begin position="77"/>
        <end position="95"/>
    </location>
</feature>
<accession>A0A916UD27</accession>
<dbReference type="AlphaFoldDB" id="A0A916UD27"/>
<feature type="transmembrane region" description="Helical" evidence="1">
    <location>
        <begin position="107"/>
        <end position="125"/>
    </location>
</feature>
<feature type="transmembrane region" description="Helical" evidence="1">
    <location>
        <begin position="20"/>
        <end position="43"/>
    </location>
</feature>
<sequence>MSWQTQKPRPVYEPHVIDNYVTGVLAVNGLLLGVLCVLLLPSYWGEVPFPYSVLFAAIGNIVLLELALRIGYSLKRAVVPVAVWTGVVLLAFLGGPGGSTLIPTQDPRGLFLLIGGLVPVGFWMFREAMQQVGPDPSAARKSAR</sequence>
<organism evidence="2 3">
    <name type="scientific">Hoyosella rhizosphaerae</name>
    <dbReference type="NCBI Taxonomy" id="1755582"/>
    <lineage>
        <taxon>Bacteria</taxon>
        <taxon>Bacillati</taxon>
        <taxon>Actinomycetota</taxon>
        <taxon>Actinomycetes</taxon>
        <taxon>Mycobacteriales</taxon>
        <taxon>Hoyosellaceae</taxon>
        <taxon>Hoyosella</taxon>
    </lineage>
</organism>
<feature type="transmembrane region" description="Helical" evidence="1">
    <location>
        <begin position="49"/>
        <end position="68"/>
    </location>
</feature>
<keyword evidence="3" id="KW-1185">Reference proteome</keyword>
<dbReference type="RefSeq" id="WP_188674561.1">
    <property type="nucleotide sequence ID" value="NZ_BMJH01000002.1"/>
</dbReference>
<protein>
    <submittedName>
        <fullName evidence="2">Uncharacterized protein</fullName>
    </submittedName>
</protein>
<gene>
    <name evidence="2" type="ORF">GCM10011410_22550</name>
</gene>
<reference evidence="2" key="2">
    <citation type="submission" date="2020-09" db="EMBL/GenBank/DDBJ databases">
        <authorList>
            <person name="Sun Q."/>
            <person name="Zhou Y."/>
        </authorList>
    </citation>
    <scope>NUCLEOTIDE SEQUENCE</scope>
    <source>
        <strain evidence="2">CGMCC 1.15478</strain>
    </source>
</reference>
<keyword evidence="1" id="KW-0812">Transmembrane</keyword>
<evidence type="ECO:0000313" key="3">
    <source>
        <dbReference type="Proteomes" id="UP000641514"/>
    </source>
</evidence>
<reference evidence="2" key="1">
    <citation type="journal article" date="2014" name="Int. J. Syst. Evol. Microbiol.">
        <title>Complete genome sequence of Corynebacterium casei LMG S-19264T (=DSM 44701T), isolated from a smear-ripened cheese.</title>
        <authorList>
            <consortium name="US DOE Joint Genome Institute (JGI-PGF)"/>
            <person name="Walter F."/>
            <person name="Albersmeier A."/>
            <person name="Kalinowski J."/>
            <person name="Ruckert C."/>
        </authorList>
    </citation>
    <scope>NUCLEOTIDE SEQUENCE</scope>
    <source>
        <strain evidence="2">CGMCC 1.15478</strain>
    </source>
</reference>